<dbReference type="Gene3D" id="3.40.50.200">
    <property type="entry name" value="Peptidase S8/S53 domain"/>
    <property type="match status" value="1"/>
</dbReference>
<evidence type="ECO:0000256" key="2">
    <source>
        <dbReference type="ARBA" id="ARBA00022729"/>
    </source>
</evidence>
<evidence type="ECO:0000313" key="4">
    <source>
        <dbReference type="Proteomes" id="UP001180020"/>
    </source>
</evidence>
<proteinExistence type="inferred from homology"/>
<dbReference type="Proteomes" id="UP001180020">
    <property type="component" value="Unassembled WGS sequence"/>
</dbReference>
<keyword evidence="3" id="KW-0645">Protease</keyword>
<comment type="similarity">
    <text evidence="1">Belongs to the peptidase S8 family.</text>
</comment>
<keyword evidence="2" id="KW-0732">Signal</keyword>
<name>A0AAV9E9K7_ACOCL</name>
<accession>A0AAV9E9K7</accession>
<dbReference type="GO" id="GO:0006508">
    <property type="term" value="P:proteolysis"/>
    <property type="evidence" value="ECO:0007669"/>
    <property type="project" value="UniProtKB-KW"/>
</dbReference>
<gene>
    <name evidence="3" type="primary">SDD1</name>
    <name evidence="3" type="ORF">QJS10_CPA08g00645</name>
</gene>
<dbReference type="InterPro" id="IPR036852">
    <property type="entry name" value="Peptidase_S8/S53_dom_sf"/>
</dbReference>
<dbReference type="PANTHER" id="PTHR10795">
    <property type="entry name" value="PROPROTEIN CONVERTASE SUBTILISIN/KEXIN"/>
    <property type="match status" value="1"/>
</dbReference>
<keyword evidence="4" id="KW-1185">Reference proteome</keyword>
<reference evidence="3" key="1">
    <citation type="journal article" date="2023" name="Nat. Commun.">
        <title>Diploid and tetraploid genomes of Acorus and the evolution of monocots.</title>
        <authorList>
            <person name="Ma L."/>
            <person name="Liu K.W."/>
            <person name="Li Z."/>
            <person name="Hsiao Y.Y."/>
            <person name="Qi Y."/>
            <person name="Fu T."/>
            <person name="Tang G.D."/>
            <person name="Zhang D."/>
            <person name="Sun W.H."/>
            <person name="Liu D.K."/>
            <person name="Li Y."/>
            <person name="Chen G.Z."/>
            <person name="Liu X.D."/>
            <person name="Liao X.Y."/>
            <person name="Jiang Y.T."/>
            <person name="Yu X."/>
            <person name="Hao Y."/>
            <person name="Huang J."/>
            <person name="Zhao X.W."/>
            <person name="Ke S."/>
            <person name="Chen Y.Y."/>
            <person name="Wu W.L."/>
            <person name="Hsu J.L."/>
            <person name="Lin Y.F."/>
            <person name="Huang M.D."/>
            <person name="Li C.Y."/>
            <person name="Huang L."/>
            <person name="Wang Z.W."/>
            <person name="Zhao X."/>
            <person name="Zhong W.Y."/>
            <person name="Peng D.H."/>
            <person name="Ahmad S."/>
            <person name="Lan S."/>
            <person name="Zhang J.S."/>
            <person name="Tsai W.C."/>
            <person name="Van de Peer Y."/>
            <person name="Liu Z.J."/>
        </authorList>
    </citation>
    <scope>NUCLEOTIDE SEQUENCE</scope>
    <source>
        <strain evidence="3">CP</strain>
    </source>
</reference>
<evidence type="ECO:0000256" key="1">
    <source>
        <dbReference type="ARBA" id="ARBA00011073"/>
    </source>
</evidence>
<reference evidence="3" key="2">
    <citation type="submission" date="2023-06" db="EMBL/GenBank/DDBJ databases">
        <authorList>
            <person name="Ma L."/>
            <person name="Liu K.-W."/>
            <person name="Li Z."/>
            <person name="Hsiao Y.-Y."/>
            <person name="Qi Y."/>
            <person name="Fu T."/>
            <person name="Tang G."/>
            <person name="Zhang D."/>
            <person name="Sun W.-H."/>
            <person name="Liu D.-K."/>
            <person name="Li Y."/>
            <person name="Chen G.-Z."/>
            <person name="Liu X.-D."/>
            <person name="Liao X.-Y."/>
            <person name="Jiang Y.-T."/>
            <person name="Yu X."/>
            <person name="Hao Y."/>
            <person name="Huang J."/>
            <person name="Zhao X.-W."/>
            <person name="Ke S."/>
            <person name="Chen Y.-Y."/>
            <person name="Wu W.-L."/>
            <person name="Hsu J.-L."/>
            <person name="Lin Y.-F."/>
            <person name="Huang M.-D."/>
            <person name="Li C.-Y."/>
            <person name="Huang L."/>
            <person name="Wang Z.-W."/>
            <person name="Zhao X."/>
            <person name="Zhong W.-Y."/>
            <person name="Peng D.-H."/>
            <person name="Ahmad S."/>
            <person name="Lan S."/>
            <person name="Zhang J.-S."/>
            <person name="Tsai W.-C."/>
            <person name="Van De Peer Y."/>
            <person name="Liu Z.-J."/>
        </authorList>
    </citation>
    <scope>NUCLEOTIDE SEQUENCE</scope>
    <source>
        <strain evidence="3">CP</strain>
        <tissue evidence="3">Leaves</tissue>
    </source>
</reference>
<dbReference type="Gene3D" id="2.60.40.2310">
    <property type="match status" value="1"/>
</dbReference>
<organism evidence="3 4">
    <name type="scientific">Acorus calamus</name>
    <name type="common">Sweet flag</name>
    <dbReference type="NCBI Taxonomy" id="4465"/>
    <lineage>
        <taxon>Eukaryota</taxon>
        <taxon>Viridiplantae</taxon>
        <taxon>Streptophyta</taxon>
        <taxon>Embryophyta</taxon>
        <taxon>Tracheophyta</taxon>
        <taxon>Spermatophyta</taxon>
        <taxon>Magnoliopsida</taxon>
        <taxon>Liliopsida</taxon>
        <taxon>Acoraceae</taxon>
        <taxon>Acorus</taxon>
    </lineage>
</organism>
<protein>
    <submittedName>
        <fullName evidence="3">Subtilisin-like protease SDD1</fullName>
    </submittedName>
</protein>
<keyword evidence="3" id="KW-0378">Hydrolase</keyword>
<evidence type="ECO:0000313" key="3">
    <source>
        <dbReference type="EMBL" id="KAK1310017.1"/>
    </source>
</evidence>
<dbReference type="AlphaFoldDB" id="A0AAV9E9K7"/>
<dbReference type="GO" id="GO:0004252">
    <property type="term" value="F:serine-type endopeptidase activity"/>
    <property type="evidence" value="ECO:0007669"/>
    <property type="project" value="InterPro"/>
</dbReference>
<comment type="caution">
    <text evidence="3">The sequence shown here is derived from an EMBL/GenBank/DDBJ whole genome shotgun (WGS) entry which is preliminary data.</text>
</comment>
<dbReference type="InterPro" id="IPR045051">
    <property type="entry name" value="SBT"/>
</dbReference>
<sequence length="94" mass="10611">MAATPLEFGAGHINPNRAVEPGFIYDAGIQDYIDFLCQLGYTEAQMKAITRRNHWKCSDSSSTTSLNYPSFVAIFAKGTKFPVRQSFDQTERRK</sequence>
<dbReference type="EMBL" id="JAUJYO010000008">
    <property type="protein sequence ID" value="KAK1310017.1"/>
    <property type="molecule type" value="Genomic_DNA"/>
</dbReference>